<gene>
    <name evidence="1" type="ORF">JI435_405850</name>
</gene>
<protein>
    <submittedName>
        <fullName evidence="1">Uncharacterized protein</fullName>
    </submittedName>
</protein>
<dbReference type="Proteomes" id="UP000663193">
    <property type="component" value="Chromosome 4"/>
</dbReference>
<proteinExistence type="predicted"/>
<dbReference type="EMBL" id="CP069026">
    <property type="protein sequence ID" value="QRC94459.1"/>
    <property type="molecule type" value="Genomic_DNA"/>
</dbReference>
<organism evidence="1 2">
    <name type="scientific">Phaeosphaeria nodorum (strain SN15 / ATCC MYA-4574 / FGSC 10173)</name>
    <name type="common">Glume blotch fungus</name>
    <name type="synonym">Parastagonospora nodorum</name>
    <dbReference type="NCBI Taxonomy" id="321614"/>
    <lineage>
        <taxon>Eukaryota</taxon>
        <taxon>Fungi</taxon>
        <taxon>Dikarya</taxon>
        <taxon>Ascomycota</taxon>
        <taxon>Pezizomycotina</taxon>
        <taxon>Dothideomycetes</taxon>
        <taxon>Pleosporomycetidae</taxon>
        <taxon>Pleosporales</taxon>
        <taxon>Pleosporineae</taxon>
        <taxon>Phaeosphaeriaceae</taxon>
        <taxon>Parastagonospora</taxon>
    </lineage>
</organism>
<evidence type="ECO:0000313" key="1">
    <source>
        <dbReference type="EMBL" id="QRC94459.1"/>
    </source>
</evidence>
<name>A0A7U2F0S9_PHANO</name>
<accession>A0A7U2F0S9</accession>
<evidence type="ECO:0000313" key="2">
    <source>
        <dbReference type="Proteomes" id="UP000663193"/>
    </source>
</evidence>
<dbReference type="AlphaFoldDB" id="A0A7U2F0S9"/>
<dbReference type="VEuPathDB" id="FungiDB:JI435_405850"/>
<reference evidence="2" key="1">
    <citation type="journal article" date="2021" name="BMC Genomics">
        <title>Chromosome-level genome assembly and manually-curated proteome of model necrotroph Parastagonospora nodorum Sn15 reveals a genome-wide trove of candidate effector homologs, and redundancy of virulence-related functions within an accessory chromosome.</title>
        <authorList>
            <person name="Bertazzoni S."/>
            <person name="Jones D.A.B."/>
            <person name="Phan H.T."/>
            <person name="Tan K.-C."/>
            <person name="Hane J.K."/>
        </authorList>
    </citation>
    <scope>NUCLEOTIDE SEQUENCE [LARGE SCALE GENOMIC DNA]</scope>
    <source>
        <strain evidence="2">SN15 / ATCC MYA-4574 / FGSC 10173)</strain>
    </source>
</reference>
<keyword evidence="2" id="KW-1185">Reference proteome</keyword>
<sequence>MCNVGKRVLWSGCGTQWGKKSCKGSGLRVPCNGDGGGDGATRRLAVQAANTNKYPPVAVPVKKPTGKSCLVLLLVSRTETSEGGREEVVPRS</sequence>